<dbReference type="RefSeq" id="WP_076557916.1">
    <property type="nucleotide sequence ID" value="NZ_FTOC01000003.1"/>
</dbReference>
<dbReference type="InterPro" id="IPR011200">
    <property type="entry name" value="UCP012608"/>
</dbReference>
<proteinExistence type="predicted"/>
<evidence type="ECO:0000313" key="2">
    <source>
        <dbReference type="Proteomes" id="UP000187608"/>
    </source>
</evidence>
<gene>
    <name evidence="1" type="ORF">SAMN05421687_103278</name>
</gene>
<dbReference type="OrthoDB" id="9789360at2"/>
<accession>A0A1N7J397</accession>
<dbReference type="Pfam" id="PF10094">
    <property type="entry name" value="DUF2332"/>
    <property type="match status" value="1"/>
</dbReference>
<evidence type="ECO:0000313" key="1">
    <source>
        <dbReference type="EMBL" id="SIS43716.1"/>
    </source>
</evidence>
<evidence type="ECO:0008006" key="3">
    <source>
        <dbReference type="Google" id="ProtNLM"/>
    </source>
</evidence>
<organism evidence="1 2">
    <name type="scientific">Salimicrobium flavidum</name>
    <dbReference type="NCBI Taxonomy" id="570947"/>
    <lineage>
        <taxon>Bacteria</taxon>
        <taxon>Bacillati</taxon>
        <taxon>Bacillota</taxon>
        <taxon>Bacilli</taxon>
        <taxon>Bacillales</taxon>
        <taxon>Bacillaceae</taxon>
        <taxon>Salimicrobium</taxon>
    </lineage>
</organism>
<dbReference type="EMBL" id="FTOC01000003">
    <property type="protein sequence ID" value="SIS43716.1"/>
    <property type="molecule type" value="Genomic_DNA"/>
</dbReference>
<dbReference type="PIRSF" id="PIRSF012608">
    <property type="entry name" value="UCP012608"/>
    <property type="match status" value="1"/>
</dbReference>
<name>A0A1N7J397_9BACI</name>
<reference evidence="2" key="1">
    <citation type="submission" date="2017-01" db="EMBL/GenBank/DDBJ databases">
        <authorList>
            <person name="Varghese N."/>
            <person name="Submissions S."/>
        </authorList>
    </citation>
    <scope>NUCLEOTIDE SEQUENCE [LARGE SCALE GENOMIC DNA]</scope>
    <source>
        <strain evidence="2">DSM 23127</strain>
    </source>
</reference>
<dbReference type="AlphaFoldDB" id="A0A1N7J397"/>
<dbReference type="Proteomes" id="UP000187608">
    <property type="component" value="Unassembled WGS sequence"/>
</dbReference>
<keyword evidence="2" id="KW-1185">Reference proteome</keyword>
<protein>
    <recommendedName>
        <fullName evidence="3">DUF2332 domain-containing protein</fullName>
    </recommendedName>
</protein>
<sequence>MGVDGLSKRFKDFAETECEGSSELYKKLSLYIAKDEELLELCMDAQYNQPTPNLLLGAVHFLLLKGSDHELKEYYPSIVEIPKRDSELLQVFKEFCREHHKEIEYLLRHKLVQTNEVRRCAYLFPIFSYIYQQTGKPLSLIEIGTSAGLQLLFDYYAYSYGTADVYGNVDSSVHLTSEVREGTVPEHLLTGVPPVRDRIGVDLNISDLTDEEERLWLKALIWPEHKNRIKNFEDAAKELRKNPLHLKEGDGVTLLSDIAKGISAETSLCIFHTHVANQMPEEVKGELLQQVEEIGEKRDVFHIYNNIDDRQLHIDFFSNGKIHKETLGETDGHGRWFDWKVKRYD</sequence>